<feature type="compositionally biased region" description="Polar residues" evidence="9">
    <location>
        <begin position="1"/>
        <end position="19"/>
    </location>
</feature>
<dbReference type="GO" id="GO:0016020">
    <property type="term" value="C:membrane"/>
    <property type="evidence" value="ECO:0007669"/>
    <property type="project" value="InterPro"/>
</dbReference>
<keyword evidence="3" id="KW-0808">Transferase</keyword>
<feature type="transmembrane region" description="Helical" evidence="10">
    <location>
        <begin position="525"/>
        <end position="542"/>
    </location>
</feature>
<evidence type="ECO:0000256" key="4">
    <source>
        <dbReference type="ARBA" id="ARBA00022692"/>
    </source>
</evidence>
<dbReference type="InterPro" id="IPR005150">
    <property type="entry name" value="Cellulose_synth"/>
</dbReference>
<dbReference type="GO" id="GO:0012505">
    <property type="term" value="C:endomembrane system"/>
    <property type="evidence" value="ECO:0007669"/>
    <property type="project" value="UniProtKB-SubCell"/>
</dbReference>
<evidence type="ECO:0000256" key="10">
    <source>
        <dbReference type="SAM" id="Phobius"/>
    </source>
</evidence>
<comment type="subcellular location">
    <subcellularLocation>
        <location evidence="1">Endomembrane system</location>
        <topology evidence="1">Multi-pass membrane protein</topology>
    </subcellularLocation>
</comment>
<dbReference type="Gene3D" id="3.90.550.10">
    <property type="entry name" value="Spore Coat Polysaccharide Biosynthesis Protein SpsA, Chain A"/>
    <property type="match status" value="1"/>
</dbReference>
<organism evidence="11 12">
    <name type="scientific">Vigna unguiculata</name>
    <name type="common">Cowpea</name>
    <dbReference type="NCBI Taxonomy" id="3917"/>
    <lineage>
        <taxon>Eukaryota</taxon>
        <taxon>Viridiplantae</taxon>
        <taxon>Streptophyta</taxon>
        <taxon>Embryophyta</taxon>
        <taxon>Tracheophyta</taxon>
        <taxon>Spermatophyta</taxon>
        <taxon>Magnoliopsida</taxon>
        <taxon>eudicotyledons</taxon>
        <taxon>Gunneridae</taxon>
        <taxon>Pentapetalae</taxon>
        <taxon>rosids</taxon>
        <taxon>fabids</taxon>
        <taxon>Fabales</taxon>
        <taxon>Fabaceae</taxon>
        <taxon>Papilionoideae</taxon>
        <taxon>50 kb inversion clade</taxon>
        <taxon>NPAAA clade</taxon>
        <taxon>indigoferoid/millettioid clade</taxon>
        <taxon>Phaseoleae</taxon>
        <taxon>Vigna</taxon>
    </lineage>
</organism>
<evidence type="ECO:0000313" key="11">
    <source>
        <dbReference type="EMBL" id="QCD87074.1"/>
    </source>
</evidence>
<keyword evidence="5 10" id="KW-1133">Transmembrane helix</keyword>
<dbReference type="Proteomes" id="UP000501690">
    <property type="component" value="Linkage Group LG3"/>
</dbReference>
<dbReference type="Pfam" id="PF03552">
    <property type="entry name" value="Cellulose_synt"/>
    <property type="match status" value="2"/>
</dbReference>
<keyword evidence="12" id="KW-1185">Reference proteome</keyword>
<dbReference type="EMBL" id="CP039347">
    <property type="protein sequence ID" value="QCD87074.1"/>
    <property type="molecule type" value="Genomic_DNA"/>
</dbReference>
<evidence type="ECO:0000313" key="12">
    <source>
        <dbReference type="Proteomes" id="UP000501690"/>
    </source>
</evidence>
<accession>A0A4D6LFV4</accession>
<feature type="transmembrane region" description="Helical" evidence="10">
    <location>
        <begin position="492"/>
        <end position="513"/>
    </location>
</feature>
<keyword evidence="7" id="KW-0961">Cell wall biogenesis/degradation</keyword>
<evidence type="ECO:0000256" key="2">
    <source>
        <dbReference type="ARBA" id="ARBA00022676"/>
    </source>
</evidence>
<keyword evidence="6 10" id="KW-0472">Membrane</keyword>
<feature type="transmembrane region" description="Helical" evidence="10">
    <location>
        <begin position="554"/>
        <end position="573"/>
    </location>
</feature>
<protein>
    <submittedName>
        <fullName evidence="11">Cellulose synthase A</fullName>
    </submittedName>
</protein>
<feature type="binding site" evidence="8">
    <location>
        <position position="101"/>
    </location>
    <ligand>
        <name>Mn(2+)</name>
        <dbReference type="ChEBI" id="CHEBI:29035"/>
    </ligand>
</feature>
<dbReference type="PANTHER" id="PTHR13301">
    <property type="entry name" value="X-BOX TRANSCRIPTION FACTOR-RELATED"/>
    <property type="match status" value="1"/>
</dbReference>
<evidence type="ECO:0000256" key="6">
    <source>
        <dbReference type="ARBA" id="ARBA00023136"/>
    </source>
</evidence>
<reference evidence="11 12" key="1">
    <citation type="submission" date="2019-04" db="EMBL/GenBank/DDBJ databases">
        <title>An improved genome assembly and genetic linkage map for asparagus bean, Vigna unguiculata ssp. sesquipedialis.</title>
        <authorList>
            <person name="Xia Q."/>
            <person name="Zhang R."/>
            <person name="Dong Y."/>
        </authorList>
    </citation>
    <scope>NUCLEOTIDE SEQUENCE [LARGE SCALE GENOMIC DNA]</scope>
    <source>
        <tissue evidence="11">Leaf</tissue>
    </source>
</reference>
<keyword evidence="4 10" id="KW-0812">Transmembrane</keyword>
<evidence type="ECO:0000256" key="7">
    <source>
        <dbReference type="ARBA" id="ARBA00023316"/>
    </source>
</evidence>
<dbReference type="GO" id="GO:0016760">
    <property type="term" value="F:cellulose synthase (UDP-forming) activity"/>
    <property type="evidence" value="ECO:0007669"/>
    <property type="project" value="InterPro"/>
</dbReference>
<dbReference type="InterPro" id="IPR029044">
    <property type="entry name" value="Nucleotide-diphossugar_trans"/>
</dbReference>
<feature type="transmembrane region" description="Helical" evidence="10">
    <location>
        <begin position="402"/>
        <end position="421"/>
    </location>
</feature>
<feature type="binding site" evidence="8">
    <location>
        <position position="125"/>
    </location>
    <ligand>
        <name>Mn(2+)</name>
        <dbReference type="ChEBI" id="CHEBI:29035"/>
    </ligand>
</feature>
<dbReference type="AlphaFoldDB" id="A0A4D6LFV4"/>
<feature type="region of interest" description="Disordered" evidence="9">
    <location>
        <begin position="1"/>
        <end position="28"/>
    </location>
</feature>
<gene>
    <name evidence="11" type="ORF">DEO72_LG3g1605</name>
</gene>
<proteinExistence type="predicted"/>
<evidence type="ECO:0000256" key="1">
    <source>
        <dbReference type="ARBA" id="ARBA00004127"/>
    </source>
</evidence>
<evidence type="ECO:0000256" key="5">
    <source>
        <dbReference type="ARBA" id="ARBA00022989"/>
    </source>
</evidence>
<sequence length="575" mass="64489">MQAIHTHQNKGSNRTTNSKLIHRSKDDSKLETLASRTWKRANRTSTRDLGMHQLKDGSQNWLDSEKEPWKLGQQRLLTESAKHDSKKGNREKKPHQTHNYKAGAMNVLTRVSGLMTNAPFMLNVDCDMVVNNPEIVLHALSILMDSKSGKEVAFVQCFQQFYDGIKDDPFGNQRVSAFEYVIRGMAGLQGPHYSGTNTLHRRNVIYGLYPDEIEIGRKGKLREKKLLTQQFGSSKEFIKSADHALDWKTNFHNETIPSDCIEAAVEVAGCEYECGTWWGEKIGWIYGSIVEDVPTGLNIHRRGWRSECCTPNPIAFTGCAPRGLPSSMVQKKRWATGLTETFFGKHSPIMGIIFGKIQLREGLSYFGVVDWGLRGVFNVCYALLPAYCIVTDTTIFPKGPGLWIPIALFVIYSVHTLLEYLKIGLSIRNWWNNQRMTIITTTSAWFLGFLIDMLKLAGVYDPVFEITDKEPSSSDADGNEADAGRFTFDESLVFVIGSTILLVQLGAMLIRLLRLEASHSGNGCGIGEFISSTYVVVCYFPYLKGLFGSGKYGIPLSTTCKSAILAFIFVHLCRK</sequence>
<dbReference type="GO" id="GO:0030244">
    <property type="term" value="P:cellulose biosynthetic process"/>
    <property type="evidence" value="ECO:0007669"/>
    <property type="project" value="InterPro"/>
</dbReference>
<evidence type="ECO:0000256" key="9">
    <source>
        <dbReference type="SAM" id="MobiDB-lite"/>
    </source>
</evidence>
<keyword evidence="2" id="KW-0328">Glycosyltransferase</keyword>
<evidence type="ECO:0000256" key="3">
    <source>
        <dbReference type="ARBA" id="ARBA00022679"/>
    </source>
</evidence>
<feature type="transmembrane region" description="Helical" evidence="10">
    <location>
        <begin position="442"/>
        <end position="460"/>
    </location>
</feature>
<name>A0A4D6LFV4_VIGUN</name>
<dbReference type="GO" id="GO:0071555">
    <property type="term" value="P:cell wall organization"/>
    <property type="evidence" value="ECO:0007669"/>
    <property type="project" value="UniProtKB-KW"/>
</dbReference>
<dbReference type="SUPFAM" id="SSF53448">
    <property type="entry name" value="Nucleotide-diphospho-sugar transferases"/>
    <property type="match status" value="1"/>
</dbReference>
<evidence type="ECO:0000256" key="8">
    <source>
        <dbReference type="PIRSR" id="PIRSR605150-3"/>
    </source>
</evidence>